<evidence type="ECO:0000313" key="5">
    <source>
        <dbReference type="EMBL" id="SDI92524.1"/>
    </source>
</evidence>
<dbReference type="SUPFAM" id="SSF48008">
    <property type="entry name" value="GntR ligand-binding domain-like"/>
    <property type="match status" value="1"/>
</dbReference>
<dbReference type="Gene3D" id="1.20.120.530">
    <property type="entry name" value="GntR ligand-binding domain-like"/>
    <property type="match status" value="1"/>
</dbReference>
<dbReference type="EMBL" id="FNEK01000009">
    <property type="protein sequence ID" value="SDI92524.1"/>
    <property type="molecule type" value="Genomic_DNA"/>
</dbReference>
<dbReference type="Gene3D" id="1.10.10.10">
    <property type="entry name" value="Winged helix-like DNA-binding domain superfamily/Winged helix DNA-binding domain"/>
    <property type="match status" value="1"/>
</dbReference>
<accession>A0A1G8PJ59</accession>
<dbReference type="Pfam" id="PF00392">
    <property type="entry name" value="GntR"/>
    <property type="match status" value="1"/>
</dbReference>
<sequence>MTQAAKPKSNTLKAQDTLRDMIFAGDLMPGSTYLEAELAELLGMSRTPVREAALRLEAHGLLEVRPRHGVRITPVSPKDMEEIYEILTELEGLCAEKAADATHSEEEVSALEEAIRHMDEALAAEDRVAWAAADEEFHSALIRLGHNQRIESICAMYNDQVRRARAVTLWLRPLPTESNKAHREVCEAIRNCDAEAAGRLHRAHRRAARKLLTELLTRHGLRNV</sequence>
<gene>
    <name evidence="5" type="ORF">SAMN04488026_100920</name>
</gene>
<proteinExistence type="predicted"/>
<dbReference type="STRING" id="571298.SAMN04488026_100920"/>
<dbReference type="PROSITE" id="PS50949">
    <property type="entry name" value="HTH_GNTR"/>
    <property type="match status" value="1"/>
</dbReference>
<feature type="domain" description="HTH gntR-type" evidence="4">
    <location>
        <begin position="8"/>
        <end position="75"/>
    </location>
</feature>
<dbReference type="InterPro" id="IPR036390">
    <property type="entry name" value="WH_DNA-bd_sf"/>
</dbReference>
<dbReference type="PANTHER" id="PTHR43537">
    <property type="entry name" value="TRANSCRIPTIONAL REGULATOR, GNTR FAMILY"/>
    <property type="match status" value="1"/>
</dbReference>
<reference evidence="5 6" key="1">
    <citation type="submission" date="2016-10" db="EMBL/GenBank/DDBJ databases">
        <authorList>
            <person name="de Groot N.N."/>
        </authorList>
    </citation>
    <scope>NUCLEOTIDE SEQUENCE [LARGE SCALE GENOMIC DNA]</scope>
    <source>
        <strain evidence="5 6">DSM 25294</strain>
    </source>
</reference>
<evidence type="ECO:0000313" key="6">
    <source>
        <dbReference type="Proteomes" id="UP000199382"/>
    </source>
</evidence>
<protein>
    <submittedName>
        <fullName evidence="5">Transcriptional regulator, GntR family</fullName>
    </submittedName>
</protein>
<dbReference type="InterPro" id="IPR036388">
    <property type="entry name" value="WH-like_DNA-bd_sf"/>
</dbReference>
<dbReference type="AlphaFoldDB" id="A0A1G8PJ59"/>
<keyword evidence="2" id="KW-0238">DNA-binding</keyword>
<dbReference type="InterPro" id="IPR011711">
    <property type="entry name" value="GntR_C"/>
</dbReference>
<dbReference type="SUPFAM" id="SSF46785">
    <property type="entry name" value="Winged helix' DNA-binding domain"/>
    <property type="match status" value="1"/>
</dbReference>
<evidence type="ECO:0000256" key="2">
    <source>
        <dbReference type="ARBA" id="ARBA00023125"/>
    </source>
</evidence>
<evidence type="ECO:0000256" key="1">
    <source>
        <dbReference type="ARBA" id="ARBA00023015"/>
    </source>
</evidence>
<keyword evidence="1" id="KW-0805">Transcription regulation</keyword>
<dbReference type="CDD" id="cd07377">
    <property type="entry name" value="WHTH_GntR"/>
    <property type="match status" value="1"/>
</dbReference>
<dbReference type="PANTHER" id="PTHR43537:SF24">
    <property type="entry name" value="GLUCONATE OPERON TRANSCRIPTIONAL REPRESSOR"/>
    <property type="match status" value="1"/>
</dbReference>
<name>A0A1G8PJ59_9RHOB</name>
<dbReference type="Proteomes" id="UP000199382">
    <property type="component" value="Unassembled WGS sequence"/>
</dbReference>
<dbReference type="Pfam" id="PF07729">
    <property type="entry name" value="FCD"/>
    <property type="match status" value="1"/>
</dbReference>
<evidence type="ECO:0000256" key="3">
    <source>
        <dbReference type="ARBA" id="ARBA00023163"/>
    </source>
</evidence>
<dbReference type="SMART" id="SM00345">
    <property type="entry name" value="HTH_GNTR"/>
    <property type="match status" value="1"/>
</dbReference>
<dbReference type="OrthoDB" id="9028214at2"/>
<dbReference type="RefSeq" id="WP_093151684.1">
    <property type="nucleotide sequence ID" value="NZ_FNEK01000009.1"/>
</dbReference>
<keyword evidence="6" id="KW-1185">Reference proteome</keyword>
<organism evidence="5 6">
    <name type="scientific">Aliiruegeria lutimaris</name>
    <dbReference type="NCBI Taxonomy" id="571298"/>
    <lineage>
        <taxon>Bacteria</taxon>
        <taxon>Pseudomonadati</taxon>
        <taxon>Pseudomonadota</taxon>
        <taxon>Alphaproteobacteria</taxon>
        <taxon>Rhodobacterales</taxon>
        <taxon>Roseobacteraceae</taxon>
        <taxon>Aliiruegeria</taxon>
    </lineage>
</organism>
<dbReference type="GO" id="GO:0003700">
    <property type="term" value="F:DNA-binding transcription factor activity"/>
    <property type="evidence" value="ECO:0007669"/>
    <property type="project" value="InterPro"/>
</dbReference>
<dbReference type="GO" id="GO:0003677">
    <property type="term" value="F:DNA binding"/>
    <property type="evidence" value="ECO:0007669"/>
    <property type="project" value="UniProtKB-KW"/>
</dbReference>
<dbReference type="InterPro" id="IPR008920">
    <property type="entry name" value="TF_FadR/GntR_C"/>
</dbReference>
<evidence type="ECO:0000259" key="4">
    <source>
        <dbReference type="PROSITE" id="PS50949"/>
    </source>
</evidence>
<keyword evidence="3" id="KW-0804">Transcription</keyword>
<dbReference type="SMART" id="SM00895">
    <property type="entry name" value="FCD"/>
    <property type="match status" value="1"/>
</dbReference>
<dbReference type="InterPro" id="IPR000524">
    <property type="entry name" value="Tscrpt_reg_HTH_GntR"/>
</dbReference>